<dbReference type="Proteomes" id="UP000815677">
    <property type="component" value="Unassembled WGS sequence"/>
</dbReference>
<feature type="region of interest" description="Disordered" evidence="1">
    <location>
        <begin position="249"/>
        <end position="272"/>
    </location>
</feature>
<sequence>MDDIMLDARGPHNTLIDKLTAALGHLNTVDVGIDEFSQNLLDAKHEISSLTSTVSTIQRVSATKSRGILVKLDIGCANLSVEIMKIRDILDAAIHELQARGIEFVDAKERIDDLEQTVAQQFDLIMNLNQTNESLVDSIAARQVDLRELRKRLSSAPSSPCPDVLMPDALDSAEKSDKSHDKVELSGVDFRLSAVRMFSRSLLCPSSTPRSLPLLAYMTKRMPINERRTRALDELKAPSRLHSLVALPAMSDDEEDSDGSSDEDAPATHRKVLATPYRSGDVDIFLRFLDTAAATSHFGDLHREVPPIAERKPSLFDSVPKNMPIQLYDATWFNAQSKEDRISLNPELSVVMVPASTDFFSRSGEHRWSVTKLTAKYGRKVFALYDLDFLADARPAQDRGVPFKAPSTEESDSSDSSPESDSGDSDTGSDRSRVDELSELSQSDA</sequence>
<evidence type="ECO:0000313" key="3">
    <source>
        <dbReference type="Proteomes" id="UP000815677"/>
    </source>
</evidence>
<proteinExistence type="predicted"/>
<feature type="compositionally biased region" description="Acidic residues" evidence="1">
    <location>
        <begin position="251"/>
        <end position="265"/>
    </location>
</feature>
<name>A0ABQ0KUH8_MYCCL</name>
<accession>A0ABQ0KUH8</accession>
<feature type="region of interest" description="Disordered" evidence="1">
    <location>
        <begin position="398"/>
        <end position="445"/>
    </location>
</feature>
<evidence type="ECO:0000256" key="1">
    <source>
        <dbReference type="SAM" id="MobiDB-lite"/>
    </source>
</evidence>
<organism evidence="2 3">
    <name type="scientific">Mycena chlorophos</name>
    <name type="common">Agaric fungus</name>
    <name type="synonym">Agaricus chlorophos</name>
    <dbReference type="NCBI Taxonomy" id="658473"/>
    <lineage>
        <taxon>Eukaryota</taxon>
        <taxon>Fungi</taxon>
        <taxon>Dikarya</taxon>
        <taxon>Basidiomycota</taxon>
        <taxon>Agaricomycotina</taxon>
        <taxon>Agaricomycetes</taxon>
        <taxon>Agaricomycetidae</taxon>
        <taxon>Agaricales</taxon>
        <taxon>Marasmiineae</taxon>
        <taxon>Mycenaceae</taxon>
        <taxon>Mycena</taxon>
    </lineage>
</organism>
<reference evidence="2" key="1">
    <citation type="submission" date="2014-09" db="EMBL/GenBank/DDBJ databases">
        <title>Genome sequence of the luminous mushroom Mycena chlorophos for searching fungal bioluminescence genes.</title>
        <authorList>
            <person name="Tanaka Y."/>
            <person name="Kasuga D."/>
            <person name="Oba Y."/>
            <person name="Hase S."/>
            <person name="Sato K."/>
            <person name="Oba Y."/>
            <person name="Sakakibara Y."/>
        </authorList>
    </citation>
    <scope>NUCLEOTIDE SEQUENCE</scope>
</reference>
<dbReference type="EMBL" id="DF837804">
    <property type="protein sequence ID" value="GAT42363.1"/>
    <property type="molecule type" value="Genomic_DNA"/>
</dbReference>
<evidence type="ECO:0000313" key="2">
    <source>
        <dbReference type="EMBL" id="GAT42363.1"/>
    </source>
</evidence>
<gene>
    <name evidence="2" type="ORF">MCHLO_00078</name>
</gene>
<keyword evidence="3" id="KW-1185">Reference proteome</keyword>
<protein>
    <submittedName>
        <fullName evidence="2">Uncharacterized protein</fullName>
    </submittedName>
</protein>